<dbReference type="AlphaFoldDB" id="A0A2T0ZWT5"/>
<evidence type="ECO:0000256" key="2">
    <source>
        <dbReference type="ARBA" id="ARBA00023125"/>
    </source>
</evidence>
<accession>A0A2T0ZWT5</accession>
<dbReference type="Proteomes" id="UP000237752">
    <property type="component" value="Unassembled WGS sequence"/>
</dbReference>
<dbReference type="OrthoDB" id="9792527at2"/>
<keyword evidence="2" id="KW-0238">DNA-binding</keyword>
<gene>
    <name evidence="6" type="ORF">CLV47_11441</name>
</gene>
<keyword evidence="7" id="KW-1185">Reference proteome</keyword>
<comment type="caution">
    <text evidence="6">The sequence shown here is derived from an EMBL/GenBank/DDBJ whole genome shotgun (WGS) entry which is preliminary data.</text>
</comment>
<keyword evidence="1" id="KW-0805">Transcription regulation</keyword>
<dbReference type="InterPro" id="IPR036388">
    <property type="entry name" value="WH-like_DNA-bd_sf"/>
</dbReference>
<sequence length="167" mass="18636">MRDSPRSGCPINAAVEAFGDPWSLIVLRDVIFGNRRYFRDLLARSEERIASNILSSRLKSLVEGGLLSRADAPRGHKIAYSLTEAGIQTVPIMAALGSWGLQHRTTTTELRVRAELLQDGGPELWVDLMDELRELHLGTPRPTTTKRRASERLQQAYDDAVANRTVN</sequence>
<reference evidence="6 7" key="1">
    <citation type="submission" date="2018-03" db="EMBL/GenBank/DDBJ databases">
        <title>Genomic Encyclopedia of Archaeal and Bacterial Type Strains, Phase II (KMG-II): from individual species to whole genera.</title>
        <authorList>
            <person name="Goeker M."/>
        </authorList>
    </citation>
    <scope>NUCLEOTIDE SEQUENCE [LARGE SCALE GENOMIC DNA]</scope>
    <source>
        <strain evidence="6 7">DSM 100065</strain>
    </source>
</reference>
<dbReference type="PANTHER" id="PTHR33204">
    <property type="entry name" value="TRANSCRIPTIONAL REGULATOR, MARR FAMILY"/>
    <property type="match status" value="1"/>
</dbReference>
<feature type="domain" description="HTH hxlR-type" evidence="5">
    <location>
        <begin position="9"/>
        <end position="108"/>
    </location>
</feature>
<dbReference type="Pfam" id="PF01638">
    <property type="entry name" value="HxlR"/>
    <property type="match status" value="1"/>
</dbReference>
<dbReference type="EMBL" id="PVUE01000014">
    <property type="protein sequence ID" value="PRZ40744.1"/>
    <property type="molecule type" value="Genomic_DNA"/>
</dbReference>
<feature type="region of interest" description="Disordered" evidence="4">
    <location>
        <begin position="137"/>
        <end position="167"/>
    </location>
</feature>
<dbReference type="Gene3D" id="1.10.10.10">
    <property type="entry name" value="Winged helix-like DNA-binding domain superfamily/Winged helix DNA-binding domain"/>
    <property type="match status" value="1"/>
</dbReference>
<dbReference type="RefSeq" id="WP_106349926.1">
    <property type="nucleotide sequence ID" value="NZ_PVUE01000014.1"/>
</dbReference>
<dbReference type="SUPFAM" id="SSF46785">
    <property type="entry name" value="Winged helix' DNA-binding domain"/>
    <property type="match status" value="1"/>
</dbReference>
<organism evidence="6 7">
    <name type="scientific">Antricoccus suffuscus</name>
    <dbReference type="NCBI Taxonomy" id="1629062"/>
    <lineage>
        <taxon>Bacteria</taxon>
        <taxon>Bacillati</taxon>
        <taxon>Actinomycetota</taxon>
        <taxon>Actinomycetes</taxon>
        <taxon>Geodermatophilales</taxon>
        <taxon>Antricoccaceae</taxon>
        <taxon>Antricoccus</taxon>
    </lineage>
</organism>
<dbReference type="PROSITE" id="PS51118">
    <property type="entry name" value="HTH_HXLR"/>
    <property type="match status" value="1"/>
</dbReference>
<evidence type="ECO:0000256" key="4">
    <source>
        <dbReference type="SAM" id="MobiDB-lite"/>
    </source>
</evidence>
<evidence type="ECO:0000259" key="5">
    <source>
        <dbReference type="PROSITE" id="PS51118"/>
    </source>
</evidence>
<evidence type="ECO:0000313" key="6">
    <source>
        <dbReference type="EMBL" id="PRZ40744.1"/>
    </source>
</evidence>
<evidence type="ECO:0000313" key="7">
    <source>
        <dbReference type="Proteomes" id="UP000237752"/>
    </source>
</evidence>
<dbReference type="InterPro" id="IPR002577">
    <property type="entry name" value="HTH_HxlR"/>
</dbReference>
<proteinExistence type="predicted"/>
<evidence type="ECO:0000256" key="1">
    <source>
        <dbReference type="ARBA" id="ARBA00023015"/>
    </source>
</evidence>
<evidence type="ECO:0000256" key="3">
    <source>
        <dbReference type="ARBA" id="ARBA00023163"/>
    </source>
</evidence>
<protein>
    <submittedName>
        <fullName evidence="6">HxlR family transcriptional regulator</fullName>
    </submittedName>
</protein>
<name>A0A2T0ZWT5_9ACTN</name>
<dbReference type="InterPro" id="IPR036390">
    <property type="entry name" value="WH_DNA-bd_sf"/>
</dbReference>
<dbReference type="PANTHER" id="PTHR33204:SF18">
    <property type="entry name" value="TRANSCRIPTIONAL REGULATORY PROTEIN"/>
    <property type="match status" value="1"/>
</dbReference>
<dbReference type="GO" id="GO:0003677">
    <property type="term" value="F:DNA binding"/>
    <property type="evidence" value="ECO:0007669"/>
    <property type="project" value="UniProtKB-KW"/>
</dbReference>
<keyword evidence="3" id="KW-0804">Transcription</keyword>